<organism evidence="2 3">
    <name type="scientific">Jannaschia donghaensis</name>
    <dbReference type="NCBI Taxonomy" id="420998"/>
    <lineage>
        <taxon>Bacteria</taxon>
        <taxon>Pseudomonadati</taxon>
        <taxon>Pseudomonadota</taxon>
        <taxon>Alphaproteobacteria</taxon>
        <taxon>Rhodobacterales</taxon>
        <taxon>Roseobacteraceae</taxon>
        <taxon>Jannaschia</taxon>
    </lineage>
</organism>
<proteinExistence type="predicted"/>
<dbReference type="STRING" id="420998.JDO7802_03129"/>
<feature type="transmembrane region" description="Helical" evidence="1">
    <location>
        <begin position="7"/>
        <end position="25"/>
    </location>
</feature>
<dbReference type="AlphaFoldDB" id="A0A0M6YL52"/>
<dbReference type="RefSeq" id="WP_055086839.1">
    <property type="nucleotide sequence ID" value="NZ_CXSU01000012.1"/>
</dbReference>
<feature type="transmembrane region" description="Helical" evidence="1">
    <location>
        <begin position="31"/>
        <end position="51"/>
    </location>
</feature>
<reference evidence="2 3" key="1">
    <citation type="submission" date="2015-07" db="EMBL/GenBank/DDBJ databases">
        <authorList>
            <person name="Noorani M."/>
        </authorList>
    </citation>
    <scope>NUCLEOTIDE SEQUENCE [LARGE SCALE GENOMIC DNA]</scope>
    <source>
        <strain evidence="2 3">CECT 7802</strain>
    </source>
</reference>
<dbReference type="EMBL" id="CXSU01000012">
    <property type="protein sequence ID" value="CTQ51091.1"/>
    <property type="molecule type" value="Genomic_DNA"/>
</dbReference>
<keyword evidence="1" id="KW-0812">Transmembrane</keyword>
<dbReference type="OrthoDB" id="7869911at2"/>
<keyword evidence="1" id="KW-1133">Transmembrane helix</keyword>
<name>A0A0M6YL52_9RHOB</name>
<keyword evidence="3" id="KW-1185">Reference proteome</keyword>
<dbReference type="Proteomes" id="UP000049222">
    <property type="component" value="Unassembled WGS sequence"/>
</dbReference>
<accession>A0A0M6YL52</accession>
<evidence type="ECO:0000313" key="3">
    <source>
        <dbReference type="Proteomes" id="UP000049222"/>
    </source>
</evidence>
<gene>
    <name evidence="2" type="ORF">JDO7802_03129</name>
</gene>
<evidence type="ECO:0000256" key="1">
    <source>
        <dbReference type="SAM" id="Phobius"/>
    </source>
</evidence>
<sequence>MPLDRFVLILFIVLIAAGATIWLGAIIATSFAVPFGAVALLPALLIGYVVWRVVADRMGNSDDDHYDKMK</sequence>
<evidence type="ECO:0000313" key="2">
    <source>
        <dbReference type="EMBL" id="CTQ51091.1"/>
    </source>
</evidence>
<keyword evidence="1" id="KW-0472">Membrane</keyword>
<protein>
    <submittedName>
        <fullName evidence="2">Uncharacterized protein</fullName>
    </submittedName>
</protein>